<dbReference type="OrthoDB" id="408631at2759"/>
<dbReference type="InterPro" id="IPR050309">
    <property type="entry name" value="Type-B_Carboxylest/Lipase"/>
</dbReference>
<accession>A0A6A6IF22</accession>
<gene>
    <name evidence="5" type="ORF">BU26DRAFT_485591</name>
</gene>
<dbReference type="PROSITE" id="PS00941">
    <property type="entry name" value="CARBOXYLESTERASE_B_2"/>
    <property type="match status" value="1"/>
</dbReference>
<name>A0A6A6IF22_9PLEO</name>
<dbReference type="Gene3D" id="3.40.50.1820">
    <property type="entry name" value="alpha/beta hydrolase"/>
    <property type="match status" value="1"/>
</dbReference>
<dbReference type="Pfam" id="PF00135">
    <property type="entry name" value="COesterase"/>
    <property type="match status" value="1"/>
</dbReference>
<keyword evidence="6" id="KW-1185">Reference proteome</keyword>
<proteinExistence type="inferred from homology"/>
<protein>
    <recommendedName>
        <fullName evidence="3">Carboxylic ester hydrolase</fullName>
        <ecNumber evidence="3">3.1.1.-</ecNumber>
    </recommendedName>
</protein>
<evidence type="ECO:0000256" key="1">
    <source>
        <dbReference type="ARBA" id="ARBA00005964"/>
    </source>
</evidence>
<feature type="domain" description="Carboxylesterase type B" evidence="4">
    <location>
        <begin position="31"/>
        <end position="549"/>
    </location>
</feature>
<dbReference type="EMBL" id="ML987196">
    <property type="protein sequence ID" value="KAF2248140.1"/>
    <property type="molecule type" value="Genomic_DNA"/>
</dbReference>
<keyword evidence="2 3" id="KW-0378">Hydrolase</keyword>
<dbReference type="PROSITE" id="PS00122">
    <property type="entry name" value="CARBOXYLESTERASE_B_1"/>
    <property type="match status" value="1"/>
</dbReference>
<dbReference type="RefSeq" id="XP_033683144.1">
    <property type="nucleotide sequence ID" value="XM_033825889.1"/>
</dbReference>
<reference evidence="5" key="1">
    <citation type="journal article" date="2020" name="Stud. Mycol.">
        <title>101 Dothideomycetes genomes: a test case for predicting lifestyles and emergence of pathogens.</title>
        <authorList>
            <person name="Haridas S."/>
            <person name="Albert R."/>
            <person name="Binder M."/>
            <person name="Bloem J."/>
            <person name="Labutti K."/>
            <person name="Salamov A."/>
            <person name="Andreopoulos B."/>
            <person name="Baker S."/>
            <person name="Barry K."/>
            <person name="Bills G."/>
            <person name="Bluhm B."/>
            <person name="Cannon C."/>
            <person name="Castanera R."/>
            <person name="Culley D."/>
            <person name="Daum C."/>
            <person name="Ezra D."/>
            <person name="Gonzalez J."/>
            <person name="Henrissat B."/>
            <person name="Kuo A."/>
            <person name="Liang C."/>
            <person name="Lipzen A."/>
            <person name="Lutzoni F."/>
            <person name="Magnuson J."/>
            <person name="Mondo S."/>
            <person name="Nolan M."/>
            <person name="Ohm R."/>
            <person name="Pangilinan J."/>
            <person name="Park H.-J."/>
            <person name="Ramirez L."/>
            <person name="Alfaro M."/>
            <person name="Sun H."/>
            <person name="Tritt A."/>
            <person name="Yoshinaga Y."/>
            <person name="Zwiers L.-H."/>
            <person name="Turgeon B."/>
            <person name="Goodwin S."/>
            <person name="Spatafora J."/>
            <person name="Crous P."/>
            <person name="Grigoriev I."/>
        </authorList>
    </citation>
    <scope>NUCLEOTIDE SEQUENCE</scope>
    <source>
        <strain evidence="5">CBS 122368</strain>
    </source>
</reference>
<evidence type="ECO:0000313" key="5">
    <source>
        <dbReference type="EMBL" id="KAF2248140.1"/>
    </source>
</evidence>
<dbReference type="InterPro" id="IPR029058">
    <property type="entry name" value="AB_hydrolase_fold"/>
</dbReference>
<dbReference type="InterPro" id="IPR002018">
    <property type="entry name" value="CarbesteraseB"/>
</dbReference>
<feature type="chain" id="PRO_5025712608" description="Carboxylic ester hydrolase" evidence="3">
    <location>
        <begin position="21"/>
        <end position="559"/>
    </location>
</feature>
<dbReference type="EC" id="3.1.1.-" evidence="3"/>
<sequence length="559" mass="61839">MYFSTVIFVLFGAVAQVALADEVSDALSATPTATIASGRIIGTTTSITGPSGSVAVNKFLGIPYAAAPTGEARFTPPQPPAQWDTLETKDFGNSCIQVFAPLSNRPFVEAVFNYPPPKNESEDCLYINVFAPKKGWDLGSPPYPVMYWMYGGAWKFGNAGQSMYDGSHFAALEDVVLVSVNYRTNVFGLPISPAITNLTDRNLALLDQRAGLQWVQDNIHHFGGDKSRVTIFGESAGAYATDVLITSYAPSAPRPFQAGIMESGTYAYLPIPNCNNSDYLAWNTLIAALNCTAGDATAQFNCVKYNRTHDDIKLAQENVTTIYNTTITFSHACDNITHVSDPRTRLENNNVADVPVVLGTNTADGSFYTIQYVFNTARYLQDYFGNNETLKNAILNEYPLNEEGRSDEQYRMQQIHTDWFFHCPTVWYAQTSTQFKPTYRYLFNATFNNTRVQWALWPVEYQGAYHSSEIPIVFTNLNTTIAPNDAGEVDLSNAMRGAWAHFARDPTTAPIGTWPRVGAAADGRDVMSFGTDTKGMYGPVNDSNHCQFWADHGFRTRHL</sequence>
<evidence type="ECO:0000313" key="6">
    <source>
        <dbReference type="Proteomes" id="UP000800094"/>
    </source>
</evidence>
<comment type="similarity">
    <text evidence="1 3">Belongs to the type-B carboxylesterase/lipase family.</text>
</comment>
<evidence type="ECO:0000256" key="3">
    <source>
        <dbReference type="RuleBase" id="RU361235"/>
    </source>
</evidence>
<feature type="signal peptide" evidence="3">
    <location>
        <begin position="1"/>
        <end position="20"/>
    </location>
</feature>
<organism evidence="5 6">
    <name type="scientific">Trematosphaeria pertusa</name>
    <dbReference type="NCBI Taxonomy" id="390896"/>
    <lineage>
        <taxon>Eukaryota</taxon>
        <taxon>Fungi</taxon>
        <taxon>Dikarya</taxon>
        <taxon>Ascomycota</taxon>
        <taxon>Pezizomycotina</taxon>
        <taxon>Dothideomycetes</taxon>
        <taxon>Pleosporomycetidae</taxon>
        <taxon>Pleosporales</taxon>
        <taxon>Massarineae</taxon>
        <taxon>Trematosphaeriaceae</taxon>
        <taxon>Trematosphaeria</taxon>
    </lineage>
</organism>
<dbReference type="AlphaFoldDB" id="A0A6A6IF22"/>
<dbReference type="GO" id="GO:0016787">
    <property type="term" value="F:hydrolase activity"/>
    <property type="evidence" value="ECO:0007669"/>
    <property type="project" value="UniProtKB-KW"/>
</dbReference>
<keyword evidence="3" id="KW-0732">Signal</keyword>
<evidence type="ECO:0000259" key="4">
    <source>
        <dbReference type="Pfam" id="PF00135"/>
    </source>
</evidence>
<dbReference type="GeneID" id="54579219"/>
<dbReference type="Proteomes" id="UP000800094">
    <property type="component" value="Unassembled WGS sequence"/>
</dbReference>
<dbReference type="PANTHER" id="PTHR11559">
    <property type="entry name" value="CARBOXYLESTERASE"/>
    <property type="match status" value="1"/>
</dbReference>
<dbReference type="InterPro" id="IPR019819">
    <property type="entry name" value="Carboxylesterase_B_CS"/>
</dbReference>
<dbReference type="SUPFAM" id="SSF53474">
    <property type="entry name" value="alpha/beta-Hydrolases"/>
    <property type="match status" value="1"/>
</dbReference>
<evidence type="ECO:0000256" key="2">
    <source>
        <dbReference type="ARBA" id="ARBA00022801"/>
    </source>
</evidence>
<dbReference type="InterPro" id="IPR019826">
    <property type="entry name" value="Carboxylesterase_B_AS"/>
</dbReference>